<dbReference type="PANTHER" id="PTHR21257">
    <property type="entry name" value="DELTA(14)-STEROL REDUCTASE"/>
    <property type="match status" value="1"/>
</dbReference>
<evidence type="ECO:0000256" key="22">
    <source>
        <dbReference type="SAM" id="Phobius"/>
    </source>
</evidence>
<dbReference type="InParanoid" id="A0A067N7Y7"/>
<evidence type="ECO:0000256" key="21">
    <source>
        <dbReference type="ARBA" id="ARBA00047826"/>
    </source>
</evidence>
<name>A0A067N7Y7_BOTB1</name>
<dbReference type="PANTHER" id="PTHR21257:SF38">
    <property type="entry name" value="7-DEHYDROCHOLESTEROL REDUCTASE"/>
    <property type="match status" value="1"/>
</dbReference>
<keyword evidence="8" id="KW-0521">NADP</keyword>
<dbReference type="AlphaFoldDB" id="A0A067N7Y7"/>
<protein>
    <recommendedName>
        <fullName evidence="18">7-dehydrocholesterol reductase</fullName>
        <ecNumber evidence="17">1.3.1.21</ecNumber>
    </recommendedName>
    <alternativeName>
        <fullName evidence="19">Sterol Delta(7)-reductase</fullName>
    </alternativeName>
</protein>
<feature type="transmembrane region" description="Helical" evidence="22">
    <location>
        <begin position="305"/>
        <end position="325"/>
    </location>
</feature>
<reference evidence="24" key="1">
    <citation type="journal article" date="2014" name="Proc. Natl. Acad. Sci. U.S.A.">
        <title>Extensive sampling of basidiomycete genomes demonstrates inadequacy of the white-rot/brown-rot paradigm for wood decay fungi.</title>
        <authorList>
            <person name="Riley R."/>
            <person name="Salamov A.A."/>
            <person name="Brown D.W."/>
            <person name="Nagy L.G."/>
            <person name="Floudas D."/>
            <person name="Held B.W."/>
            <person name="Levasseur A."/>
            <person name="Lombard V."/>
            <person name="Morin E."/>
            <person name="Otillar R."/>
            <person name="Lindquist E.A."/>
            <person name="Sun H."/>
            <person name="LaButti K.M."/>
            <person name="Schmutz J."/>
            <person name="Jabbour D."/>
            <person name="Luo H."/>
            <person name="Baker S.E."/>
            <person name="Pisabarro A.G."/>
            <person name="Walton J.D."/>
            <person name="Blanchette R.A."/>
            <person name="Henrissat B."/>
            <person name="Martin F."/>
            <person name="Cullen D."/>
            <person name="Hibbett D.S."/>
            <person name="Grigoriev I.V."/>
        </authorList>
    </citation>
    <scope>NUCLEOTIDE SEQUENCE [LARGE SCALE GENOMIC DNA]</scope>
    <source>
        <strain evidence="24">FD-172 SS1</strain>
    </source>
</reference>
<feature type="transmembrane region" description="Helical" evidence="22">
    <location>
        <begin position="152"/>
        <end position="172"/>
    </location>
</feature>
<feature type="transmembrane region" description="Helical" evidence="22">
    <location>
        <begin position="337"/>
        <end position="358"/>
    </location>
</feature>
<keyword evidence="14 22" id="KW-0472">Membrane</keyword>
<keyword evidence="16" id="KW-0753">Steroid metabolism</keyword>
<dbReference type="Pfam" id="PF01222">
    <property type="entry name" value="ERG4_ERG24"/>
    <property type="match status" value="1"/>
</dbReference>
<keyword evidence="24" id="KW-1185">Reference proteome</keyword>
<keyword evidence="13" id="KW-0443">Lipid metabolism</keyword>
<dbReference type="FunFam" id="1.20.120.1630:FF:000004">
    <property type="entry name" value="7-dehydrocholesterol reductase"/>
    <property type="match status" value="1"/>
</dbReference>
<dbReference type="GO" id="GO:0016132">
    <property type="term" value="P:brassinosteroid biosynthetic process"/>
    <property type="evidence" value="ECO:0007669"/>
    <property type="project" value="TreeGrafter"/>
</dbReference>
<comment type="similarity">
    <text evidence="3">Belongs to the ERG4/ERG24 family.</text>
</comment>
<dbReference type="STRING" id="930990.A0A067N7Y7"/>
<keyword evidence="6 22" id="KW-0812">Transmembrane</keyword>
<gene>
    <name evidence="23" type="ORF">BOTBODRAFT_125802</name>
</gene>
<evidence type="ECO:0000256" key="7">
    <source>
        <dbReference type="ARBA" id="ARBA00022778"/>
    </source>
</evidence>
<evidence type="ECO:0000256" key="8">
    <source>
        <dbReference type="ARBA" id="ARBA00022857"/>
    </source>
</evidence>
<evidence type="ECO:0000313" key="24">
    <source>
        <dbReference type="Proteomes" id="UP000027195"/>
    </source>
</evidence>
<proteinExistence type="inferred from homology"/>
<organism evidence="23 24">
    <name type="scientific">Botryobasidium botryosum (strain FD-172 SS1)</name>
    <dbReference type="NCBI Taxonomy" id="930990"/>
    <lineage>
        <taxon>Eukaryota</taxon>
        <taxon>Fungi</taxon>
        <taxon>Dikarya</taxon>
        <taxon>Basidiomycota</taxon>
        <taxon>Agaricomycotina</taxon>
        <taxon>Agaricomycetes</taxon>
        <taxon>Cantharellales</taxon>
        <taxon>Botryobasidiaceae</taxon>
        <taxon>Botryobasidium</taxon>
    </lineage>
</organism>
<evidence type="ECO:0000256" key="16">
    <source>
        <dbReference type="ARBA" id="ARBA00023221"/>
    </source>
</evidence>
<evidence type="ECO:0000256" key="19">
    <source>
        <dbReference type="ARBA" id="ARBA00042688"/>
    </source>
</evidence>
<keyword evidence="10 22" id="KW-1133">Transmembrane helix</keyword>
<keyword evidence="4" id="KW-0444">Lipid biosynthesis</keyword>
<evidence type="ECO:0000256" key="15">
    <source>
        <dbReference type="ARBA" id="ARBA00023166"/>
    </source>
</evidence>
<evidence type="ECO:0000256" key="18">
    <source>
        <dbReference type="ARBA" id="ARBA00039984"/>
    </source>
</evidence>
<feature type="transmembrane region" description="Helical" evidence="22">
    <location>
        <begin position="115"/>
        <end position="132"/>
    </location>
</feature>
<evidence type="ECO:0000256" key="14">
    <source>
        <dbReference type="ARBA" id="ARBA00023136"/>
    </source>
</evidence>
<dbReference type="GO" id="GO:0047598">
    <property type="term" value="F:7-dehydrocholesterol reductase activity"/>
    <property type="evidence" value="ECO:0007669"/>
    <property type="project" value="UniProtKB-EC"/>
</dbReference>
<dbReference type="HOGENOM" id="CLU_015631_0_0_1"/>
<dbReference type="Proteomes" id="UP000027195">
    <property type="component" value="Unassembled WGS sequence"/>
</dbReference>
<keyword evidence="7" id="KW-0152">Cholesterol biosynthesis</keyword>
<dbReference type="GO" id="GO:0005789">
    <property type="term" value="C:endoplasmic reticulum membrane"/>
    <property type="evidence" value="ECO:0007669"/>
    <property type="project" value="TreeGrafter"/>
</dbReference>
<feature type="transmembrane region" description="Helical" evidence="22">
    <location>
        <begin position="272"/>
        <end position="293"/>
    </location>
</feature>
<evidence type="ECO:0000256" key="11">
    <source>
        <dbReference type="ARBA" id="ARBA00023002"/>
    </source>
</evidence>
<evidence type="ECO:0000256" key="5">
    <source>
        <dbReference type="ARBA" id="ARBA00022548"/>
    </source>
</evidence>
<comment type="catalytic activity">
    <reaction evidence="21">
        <text>7-dehydrodesmosterol + NADPH + H(+) = desmosterol + NADP(+)</text>
        <dbReference type="Rhea" id="RHEA:46740"/>
        <dbReference type="ChEBI" id="CHEBI:15378"/>
        <dbReference type="ChEBI" id="CHEBI:17737"/>
        <dbReference type="ChEBI" id="CHEBI:27910"/>
        <dbReference type="ChEBI" id="CHEBI:57783"/>
        <dbReference type="ChEBI" id="CHEBI:58349"/>
    </reaction>
    <physiologicalReaction direction="left-to-right" evidence="21">
        <dbReference type="Rhea" id="RHEA:46741"/>
    </physiologicalReaction>
</comment>
<evidence type="ECO:0000313" key="23">
    <source>
        <dbReference type="EMBL" id="KDQ20237.1"/>
    </source>
</evidence>
<keyword evidence="5" id="KW-0153">Cholesterol metabolism</keyword>
<comment type="pathway">
    <text evidence="2">Steroid biosynthesis; cholesterol biosynthesis.</text>
</comment>
<evidence type="ECO:0000256" key="20">
    <source>
        <dbReference type="ARBA" id="ARBA00047795"/>
    </source>
</evidence>
<dbReference type="InterPro" id="IPR001171">
    <property type="entry name" value="ERG24_DHCR-like"/>
</dbReference>
<evidence type="ECO:0000256" key="13">
    <source>
        <dbReference type="ARBA" id="ARBA00023098"/>
    </source>
</evidence>
<keyword evidence="15" id="KW-1207">Sterol metabolism</keyword>
<evidence type="ECO:0000256" key="3">
    <source>
        <dbReference type="ARBA" id="ARBA00005402"/>
    </source>
</evidence>
<accession>A0A067N7Y7</accession>
<evidence type="ECO:0000256" key="12">
    <source>
        <dbReference type="ARBA" id="ARBA00023011"/>
    </source>
</evidence>
<dbReference type="EC" id="1.3.1.21" evidence="17"/>
<dbReference type="EMBL" id="KL198018">
    <property type="protein sequence ID" value="KDQ20237.1"/>
    <property type="molecule type" value="Genomic_DNA"/>
</dbReference>
<keyword evidence="9" id="KW-0752">Steroid biosynthesis</keyword>
<evidence type="ECO:0000256" key="17">
    <source>
        <dbReference type="ARBA" id="ARBA00038851"/>
    </source>
</evidence>
<evidence type="ECO:0000256" key="10">
    <source>
        <dbReference type="ARBA" id="ARBA00022989"/>
    </source>
</evidence>
<keyword evidence="12" id="KW-0756">Sterol biosynthesis</keyword>
<keyword evidence="11" id="KW-0560">Oxidoreductase</keyword>
<dbReference type="OrthoDB" id="5326588at2759"/>
<evidence type="ECO:0000256" key="9">
    <source>
        <dbReference type="ARBA" id="ARBA00022955"/>
    </source>
</evidence>
<evidence type="ECO:0000256" key="6">
    <source>
        <dbReference type="ARBA" id="ARBA00022692"/>
    </source>
</evidence>
<feature type="transmembrane region" description="Helical" evidence="22">
    <location>
        <begin position="184"/>
        <end position="204"/>
    </location>
</feature>
<evidence type="ECO:0000256" key="1">
    <source>
        <dbReference type="ARBA" id="ARBA00004141"/>
    </source>
</evidence>
<comment type="subcellular location">
    <subcellularLocation>
        <location evidence="1">Membrane</location>
        <topology evidence="1">Multi-pass membrane protein</topology>
    </subcellularLocation>
</comment>
<dbReference type="GO" id="GO:0006695">
    <property type="term" value="P:cholesterol biosynthetic process"/>
    <property type="evidence" value="ECO:0007669"/>
    <property type="project" value="UniProtKB-KW"/>
</dbReference>
<evidence type="ECO:0000256" key="4">
    <source>
        <dbReference type="ARBA" id="ARBA00022516"/>
    </source>
</evidence>
<evidence type="ECO:0000256" key="2">
    <source>
        <dbReference type="ARBA" id="ARBA00004770"/>
    </source>
</evidence>
<comment type="catalytic activity">
    <reaction evidence="20">
        <text>cholesterol + NADP(+) = 7-dehydrocholesterol + NADPH + H(+)</text>
        <dbReference type="Rhea" id="RHEA:23984"/>
        <dbReference type="ChEBI" id="CHEBI:15378"/>
        <dbReference type="ChEBI" id="CHEBI:16113"/>
        <dbReference type="ChEBI" id="CHEBI:17759"/>
        <dbReference type="ChEBI" id="CHEBI:57783"/>
        <dbReference type="ChEBI" id="CHEBI:58349"/>
        <dbReference type="EC" id="1.3.1.21"/>
    </reaction>
    <physiologicalReaction direction="right-to-left" evidence="20">
        <dbReference type="Rhea" id="RHEA:23986"/>
    </physiologicalReaction>
</comment>
<dbReference type="Gene3D" id="1.20.120.1630">
    <property type="match status" value="1"/>
</dbReference>
<sequence length="482" mass="54028">MSIPAVGNLLDASCATYVQVVTTTSADPAASSSSSGVAPSKSESKSKAAGSQWGRAEAVSWANSLACIFLLAATPTSAFWTYAACAHYKCALSGPIYDEHLTWDKVFPAPTLKGALVYVGWLVFQGLLYAFLPGKIGYGQRTPAGYLLPYKVNGLFAWTITHVAFVFGSFYLGIFPASIIADLWGPLLIAANAYGYILSIFSYVKAWYFPSHPEDCKFSGSIPCDIFMGIEFNPRFGEMWDFKQFHNGRPGIIAWTLIDISFAAAQYNEYGYVTNSMILLNILHMIYVVDFFYNEDWYLRTIDIAHDHFGFYLGWGDIVWLPWMYTLQAHYLLRNPISLSTAWFAFLLGMGLLGYGILRSANHQKDVVRRTDGQCAVWGKPARVIRTKYTTGDGEVHTSLLLASGFWGLAHQFNYVGDLLLSTAECLLCGAAHPLPYFYIAWMTALLLHRISRSEKRCQAKYGKYWDEYNKIVPWKLCPYVY</sequence>